<dbReference type="AlphaFoldDB" id="E4ZGU4"/>
<dbReference type="HOGENOM" id="CLU_2979521_0_0_1"/>
<evidence type="ECO:0000313" key="2">
    <source>
        <dbReference type="Proteomes" id="UP000002668"/>
    </source>
</evidence>
<organism evidence="1 2">
    <name type="scientific">Leptosphaeria maculans (strain JN3 / isolate v23.1.3 / race Av1-4-5-6-7-8)</name>
    <name type="common">Blackleg fungus</name>
    <name type="synonym">Phoma lingam</name>
    <dbReference type="NCBI Taxonomy" id="985895"/>
    <lineage>
        <taxon>Eukaryota</taxon>
        <taxon>Fungi</taxon>
        <taxon>Dikarya</taxon>
        <taxon>Ascomycota</taxon>
        <taxon>Pezizomycotina</taxon>
        <taxon>Dothideomycetes</taxon>
        <taxon>Pleosporomycetidae</taxon>
        <taxon>Pleosporales</taxon>
        <taxon>Pleosporineae</taxon>
        <taxon>Leptosphaeriaceae</taxon>
        <taxon>Plenodomus</taxon>
        <taxon>Plenodomus lingam/Leptosphaeria maculans species complex</taxon>
    </lineage>
</organism>
<sequence>MQPSKFRCGDLKTKFSPEDEVLWELLVRMAYFYLRRLRSQIKPSELVLMNKHRRNLMK</sequence>
<proteinExistence type="predicted"/>
<keyword evidence="2" id="KW-1185">Reference proteome</keyword>
<dbReference type="InParanoid" id="E4ZGU4"/>
<reference evidence="2" key="1">
    <citation type="journal article" date="2011" name="Nat. Commun.">
        <title>Effector diversification within compartments of the Leptosphaeria maculans genome affected by Repeat-Induced Point mutations.</title>
        <authorList>
            <person name="Rouxel T."/>
            <person name="Grandaubert J."/>
            <person name="Hane J.K."/>
            <person name="Hoede C."/>
            <person name="van de Wouw A.P."/>
            <person name="Couloux A."/>
            <person name="Dominguez V."/>
            <person name="Anthouard V."/>
            <person name="Bally P."/>
            <person name="Bourras S."/>
            <person name="Cozijnsen A.J."/>
            <person name="Ciuffetti L.M."/>
            <person name="Degrave A."/>
            <person name="Dilmaghani A."/>
            <person name="Duret L."/>
            <person name="Fudal I."/>
            <person name="Goodwin S.B."/>
            <person name="Gout L."/>
            <person name="Glaser N."/>
            <person name="Linglin J."/>
            <person name="Kema G.H.J."/>
            <person name="Lapalu N."/>
            <person name="Lawrence C.B."/>
            <person name="May K."/>
            <person name="Meyer M."/>
            <person name="Ollivier B."/>
            <person name="Poulain J."/>
            <person name="Schoch C.L."/>
            <person name="Simon A."/>
            <person name="Spatafora J.W."/>
            <person name="Stachowiak A."/>
            <person name="Turgeon B.G."/>
            <person name="Tyler B.M."/>
            <person name="Vincent D."/>
            <person name="Weissenbach J."/>
            <person name="Amselem J."/>
            <person name="Quesneville H."/>
            <person name="Oliver R.P."/>
            <person name="Wincker P."/>
            <person name="Balesdent M.-H."/>
            <person name="Howlett B.J."/>
        </authorList>
    </citation>
    <scope>NUCLEOTIDE SEQUENCE [LARGE SCALE GENOMIC DNA]</scope>
    <source>
        <strain evidence="2">JN3 / isolate v23.1.3 / race Av1-4-5-6-7-8</strain>
    </source>
</reference>
<dbReference type="Proteomes" id="UP000002668">
    <property type="component" value="Genome"/>
</dbReference>
<accession>E4ZGU4</accession>
<gene>
    <name evidence="1" type="ORF">LEMA_uP066400.1</name>
</gene>
<protein>
    <submittedName>
        <fullName evidence="1">Uncharacterized protein</fullName>
    </submittedName>
</protein>
<dbReference type="VEuPathDB" id="FungiDB:LEMA_uP066400.1"/>
<name>E4ZGU4_LEPMJ</name>
<dbReference type="EMBL" id="FP929064">
    <property type="protein sequence ID" value="CBX90514.1"/>
    <property type="molecule type" value="Genomic_DNA"/>
</dbReference>
<evidence type="ECO:0000313" key="1">
    <source>
        <dbReference type="EMBL" id="CBX90514.1"/>
    </source>
</evidence>